<comment type="caution">
    <text evidence="1">The sequence shown here is derived from an EMBL/GenBank/DDBJ whole genome shotgun (WGS) entry which is preliminary data.</text>
</comment>
<protein>
    <submittedName>
        <fullName evidence="1">Uncharacterized protein</fullName>
    </submittedName>
</protein>
<evidence type="ECO:0000313" key="2">
    <source>
        <dbReference type="Proteomes" id="UP000004367"/>
    </source>
</evidence>
<name>H5UUM8_9MICO</name>
<proteinExistence type="predicted"/>
<dbReference type="OrthoDB" id="3482738at2"/>
<sequence>MTELQMQIVHRAQEALASLQAAEAEQDLHLAHIRLGELESLARTADEHDLDVPQLRPYAPQVA</sequence>
<dbReference type="EMBL" id="BAFE01000089">
    <property type="protein sequence ID" value="GAB49436.1"/>
    <property type="molecule type" value="Genomic_DNA"/>
</dbReference>
<reference evidence="1 2" key="1">
    <citation type="submission" date="2012-02" db="EMBL/GenBank/DDBJ databases">
        <title>Whole genome shotgun sequence of Mobilicoccus pelagius NBRC 104925.</title>
        <authorList>
            <person name="Yoshida Y."/>
            <person name="Hosoyama A."/>
            <person name="Tsuchikane K."/>
            <person name="Katsumata H."/>
            <person name="Yamazaki S."/>
            <person name="Fujita N."/>
        </authorList>
    </citation>
    <scope>NUCLEOTIDE SEQUENCE [LARGE SCALE GENOMIC DNA]</scope>
    <source>
        <strain evidence="1 2">NBRC 104925</strain>
    </source>
</reference>
<dbReference type="AlphaFoldDB" id="H5UUM8"/>
<dbReference type="Proteomes" id="UP000004367">
    <property type="component" value="Unassembled WGS sequence"/>
</dbReference>
<keyword evidence="2" id="KW-1185">Reference proteome</keyword>
<accession>H5UUM8</accession>
<organism evidence="1 2">
    <name type="scientific">Mobilicoccus pelagius NBRC 104925</name>
    <dbReference type="NCBI Taxonomy" id="1089455"/>
    <lineage>
        <taxon>Bacteria</taxon>
        <taxon>Bacillati</taxon>
        <taxon>Actinomycetota</taxon>
        <taxon>Actinomycetes</taxon>
        <taxon>Micrococcales</taxon>
        <taxon>Dermatophilaceae</taxon>
        <taxon>Mobilicoccus</taxon>
    </lineage>
</organism>
<dbReference type="RefSeq" id="WP_009483279.1">
    <property type="nucleotide sequence ID" value="NZ_BAFE01000089.1"/>
</dbReference>
<evidence type="ECO:0000313" key="1">
    <source>
        <dbReference type="EMBL" id="GAB49436.1"/>
    </source>
</evidence>
<gene>
    <name evidence="1" type="ORF">MOPEL_130_00430</name>
</gene>